<evidence type="ECO:0000313" key="1">
    <source>
        <dbReference type="EMBL" id="CAJ1962008.1"/>
    </source>
</evidence>
<dbReference type="Proteomes" id="UP001295423">
    <property type="component" value="Unassembled WGS sequence"/>
</dbReference>
<reference evidence="1" key="1">
    <citation type="submission" date="2023-08" db="EMBL/GenBank/DDBJ databases">
        <authorList>
            <person name="Audoor S."/>
            <person name="Bilcke G."/>
        </authorList>
    </citation>
    <scope>NUCLEOTIDE SEQUENCE</scope>
</reference>
<name>A0AAD2G3Z9_9STRA</name>
<dbReference type="AlphaFoldDB" id="A0AAD2G3Z9"/>
<accession>A0AAD2G3Z9</accession>
<keyword evidence="2" id="KW-1185">Reference proteome</keyword>
<gene>
    <name evidence="1" type="ORF">CYCCA115_LOCUS19481</name>
</gene>
<comment type="caution">
    <text evidence="1">The sequence shown here is derived from an EMBL/GenBank/DDBJ whole genome shotgun (WGS) entry which is preliminary data.</text>
</comment>
<protein>
    <submittedName>
        <fullName evidence="1">Uncharacterized protein</fullName>
    </submittedName>
</protein>
<dbReference type="EMBL" id="CAKOGP040002092">
    <property type="protein sequence ID" value="CAJ1962008.1"/>
    <property type="molecule type" value="Genomic_DNA"/>
</dbReference>
<organism evidence="1 2">
    <name type="scientific">Cylindrotheca closterium</name>
    <dbReference type="NCBI Taxonomy" id="2856"/>
    <lineage>
        <taxon>Eukaryota</taxon>
        <taxon>Sar</taxon>
        <taxon>Stramenopiles</taxon>
        <taxon>Ochrophyta</taxon>
        <taxon>Bacillariophyta</taxon>
        <taxon>Bacillariophyceae</taxon>
        <taxon>Bacillariophycidae</taxon>
        <taxon>Bacillariales</taxon>
        <taxon>Bacillariaceae</taxon>
        <taxon>Cylindrotheca</taxon>
    </lineage>
</organism>
<sequence length="92" mass="10307">MLRAYHSSTSTISDPDLEEAMRYSCGTNVLVDAFGLTPFHVLVTSANLRNQMLECLIDNGGFDAQGRIWKYHVGLLAAEYIRWETPFDPNGP</sequence>
<evidence type="ECO:0000313" key="2">
    <source>
        <dbReference type="Proteomes" id="UP001295423"/>
    </source>
</evidence>
<proteinExistence type="predicted"/>